<feature type="chain" id="PRO_5037437943" description="Glutaredoxin domain-containing protein" evidence="2">
    <location>
        <begin position="20"/>
        <end position="148"/>
    </location>
</feature>
<dbReference type="RefSeq" id="WP_203844216.1">
    <property type="nucleotide sequence ID" value="NZ_BAAAVW010000005.1"/>
</dbReference>
<feature type="domain" description="Glutaredoxin" evidence="3">
    <location>
        <begin position="71"/>
        <end position="125"/>
    </location>
</feature>
<feature type="transmembrane region" description="Helical" evidence="1">
    <location>
        <begin position="29"/>
        <end position="50"/>
    </location>
</feature>
<accession>A0A919PHH3</accession>
<evidence type="ECO:0000256" key="2">
    <source>
        <dbReference type="SAM" id="SignalP"/>
    </source>
</evidence>
<evidence type="ECO:0000313" key="5">
    <source>
        <dbReference type="Proteomes" id="UP000660611"/>
    </source>
</evidence>
<dbReference type="Proteomes" id="UP000660611">
    <property type="component" value="Unassembled WGS sequence"/>
</dbReference>
<keyword evidence="1" id="KW-1133">Transmembrane helix</keyword>
<comment type="caution">
    <text evidence="4">The sequence shown here is derived from an EMBL/GenBank/DDBJ whole genome shotgun (WGS) entry which is preliminary data.</text>
</comment>
<dbReference type="Gene3D" id="3.40.30.10">
    <property type="entry name" value="Glutaredoxin"/>
    <property type="match status" value="1"/>
</dbReference>
<evidence type="ECO:0000256" key="1">
    <source>
        <dbReference type="SAM" id="Phobius"/>
    </source>
</evidence>
<reference evidence="4" key="1">
    <citation type="submission" date="2021-01" db="EMBL/GenBank/DDBJ databases">
        <title>Whole genome shotgun sequence of Dactylosporangium siamense NBRC 106093.</title>
        <authorList>
            <person name="Komaki H."/>
            <person name="Tamura T."/>
        </authorList>
    </citation>
    <scope>NUCLEOTIDE SEQUENCE</scope>
    <source>
        <strain evidence="4">NBRC 106093</strain>
    </source>
</reference>
<keyword evidence="5" id="KW-1185">Reference proteome</keyword>
<organism evidence="4 5">
    <name type="scientific">Dactylosporangium siamense</name>
    <dbReference type="NCBI Taxonomy" id="685454"/>
    <lineage>
        <taxon>Bacteria</taxon>
        <taxon>Bacillati</taxon>
        <taxon>Actinomycetota</taxon>
        <taxon>Actinomycetes</taxon>
        <taxon>Micromonosporales</taxon>
        <taxon>Micromonosporaceae</taxon>
        <taxon>Dactylosporangium</taxon>
    </lineage>
</organism>
<keyword evidence="2" id="KW-0732">Signal</keyword>
<dbReference type="InterPro" id="IPR036249">
    <property type="entry name" value="Thioredoxin-like_sf"/>
</dbReference>
<dbReference type="Pfam" id="PF00462">
    <property type="entry name" value="Glutaredoxin"/>
    <property type="match status" value="1"/>
</dbReference>
<name>A0A919PHH3_9ACTN</name>
<dbReference type="EMBL" id="BONQ01000013">
    <property type="protein sequence ID" value="GIG42323.1"/>
    <property type="molecule type" value="Genomic_DNA"/>
</dbReference>
<gene>
    <name evidence="4" type="ORF">Dsi01nite_003640</name>
</gene>
<evidence type="ECO:0000313" key="4">
    <source>
        <dbReference type="EMBL" id="GIG42323.1"/>
    </source>
</evidence>
<keyword evidence="1" id="KW-0472">Membrane</keyword>
<keyword evidence="1" id="KW-0812">Transmembrane</keyword>
<feature type="signal peptide" evidence="2">
    <location>
        <begin position="1"/>
        <end position="19"/>
    </location>
</feature>
<sequence>MIRVWLVPLAFVACGAVVAASQVSGGSVGGAVGFGLVFVALAVVFSPLAFPRHIPAAVAQRRAAEEGRPIVYWRPGCQFCARLRLSLLGRARRASWVNIWRDPEAAAAVRAVADGNETVPTVVLPGGEARVNPAPAWVRAQLSPGGSR</sequence>
<evidence type="ECO:0000259" key="3">
    <source>
        <dbReference type="Pfam" id="PF00462"/>
    </source>
</evidence>
<proteinExistence type="predicted"/>
<dbReference type="InterPro" id="IPR002109">
    <property type="entry name" value="Glutaredoxin"/>
</dbReference>
<dbReference type="SUPFAM" id="SSF52833">
    <property type="entry name" value="Thioredoxin-like"/>
    <property type="match status" value="1"/>
</dbReference>
<protein>
    <recommendedName>
        <fullName evidence="3">Glutaredoxin domain-containing protein</fullName>
    </recommendedName>
</protein>
<dbReference type="AlphaFoldDB" id="A0A919PHH3"/>